<evidence type="ECO:0000313" key="1">
    <source>
        <dbReference type="EMBL" id="JAD64205.1"/>
    </source>
</evidence>
<dbReference type="EMBL" id="GBRH01233690">
    <property type="protein sequence ID" value="JAD64205.1"/>
    <property type="molecule type" value="Transcribed_RNA"/>
</dbReference>
<reference evidence="1" key="2">
    <citation type="journal article" date="2015" name="Data Brief">
        <title>Shoot transcriptome of the giant reed, Arundo donax.</title>
        <authorList>
            <person name="Barrero R.A."/>
            <person name="Guerrero F.D."/>
            <person name="Moolhuijzen P."/>
            <person name="Goolsby J.A."/>
            <person name="Tidwell J."/>
            <person name="Bellgard S.E."/>
            <person name="Bellgard M.I."/>
        </authorList>
    </citation>
    <scope>NUCLEOTIDE SEQUENCE</scope>
    <source>
        <tissue evidence="1">Shoot tissue taken approximately 20 cm above the soil surface</tissue>
    </source>
</reference>
<protein>
    <submittedName>
        <fullName evidence="1">Uncharacterized protein</fullName>
    </submittedName>
</protein>
<name>A0A0A9BSS1_ARUDO</name>
<proteinExistence type="predicted"/>
<dbReference type="AlphaFoldDB" id="A0A0A9BSS1"/>
<accession>A0A0A9BSS1</accession>
<sequence length="30" mass="3366">MDTFLLGHHPGINHENVCFQICKFQKGGGH</sequence>
<reference evidence="1" key="1">
    <citation type="submission" date="2014-09" db="EMBL/GenBank/DDBJ databases">
        <authorList>
            <person name="Magalhaes I.L.F."/>
            <person name="Oliveira U."/>
            <person name="Santos F.R."/>
            <person name="Vidigal T.H.D.A."/>
            <person name="Brescovit A.D."/>
            <person name="Santos A.J."/>
        </authorList>
    </citation>
    <scope>NUCLEOTIDE SEQUENCE</scope>
    <source>
        <tissue evidence="1">Shoot tissue taken approximately 20 cm above the soil surface</tissue>
    </source>
</reference>
<organism evidence="1">
    <name type="scientific">Arundo donax</name>
    <name type="common">Giant reed</name>
    <name type="synonym">Donax arundinaceus</name>
    <dbReference type="NCBI Taxonomy" id="35708"/>
    <lineage>
        <taxon>Eukaryota</taxon>
        <taxon>Viridiplantae</taxon>
        <taxon>Streptophyta</taxon>
        <taxon>Embryophyta</taxon>
        <taxon>Tracheophyta</taxon>
        <taxon>Spermatophyta</taxon>
        <taxon>Magnoliopsida</taxon>
        <taxon>Liliopsida</taxon>
        <taxon>Poales</taxon>
        <taxon>Poaceae</taxon>
        <taxon>PACMAD clade</taxon>
        <taxon>Arundinoideae</taxon>
        <taxon>Arundineae</taxon>
        <taxon>Arundo</taxon>
    </lineage>
</organism>